<dbReference type="InterPro" id="IPR027417">
    <property type="entry name" value="P-loop_NTPase"/>
</dbReference>
<dbReference type="InterPro" id="IPR003395">
    <property type="entry name" value="RecF/RecN/SMC_N"/>
</dbReference>
<evidence type="ECO:0000259" key="3">
    <source>
        <dbReference type="SMART" id="SM00968"/>
    </source>
</evidence>
<dbReference type="Gene3D" id="1.20.1060.20">
    <property type="match status" value="1"/>
</dbReference>
<dbReference type="Proteomes" id="UP000178656">
    <property type="component" value="Unassembled WGS sequence"/>
</dbReference>
<dbReference type="AlphaFoldDB" id="A0A1F5T5J5"/>
<dbReference type="Pfam" id="PF06470">
    <property type="entry name" value="SMC_hinge"/>
    <property type="match status" value="1"/>
</dbReference>
<feature type="domain" description="SMC hinge" evidence="3">
    <location>
        <begin position="431"/>
        <end position="549"/>
    </location>
</feature>
<organism evidence="4 5">
    <name type="scientific">Candidatus Falkowbacteria bacterium RIFOXYC2_FULL_48_21</name>
    <dbReference type="NCBI Taxonomy" id="1798005"/>
    <lineage>
        <taxon>Bacteria</taxon>
        <taxon>Candidatus Falkowiibacteriota</taxon>
    </lineage>
</organism>
<evidence type="ECO:0000256" key="1">
    <source>
        <dbReference type="ARBA" id="ARBA00023054"/>
    </source>
</evidence>
<feature type="coiled-coil region" evidence="2">
    <location>
        <begin position="670"/>
        <end position="753"/>
    </location>
</feature>
<dbReference type="SUPFAM" id="SSF52540">
    <property type="entry name" value="P-loop containing nucleoside triphosphate hydrolases"/>
    <property type="match status" value="1"/>
</dbReference>
<dbReference type="Gene3D" id="3.30.70.1620">
    <property type="match status" value="1"/>
</dbReference>
<dbReference type="GO" id="GO:0005694">
    <property type="term" value="C:chromosome"/>
    <property type="evidence" value="ECO:0007669"/>
    <property type="project" value="InterPro"/>
</dbReference>
<feature type="non-terminal residue" evidence="4">
    <location>
        <position position="854"/>
    </location>
</feature>
<dbReference type="InterPro" id="IPR036277">
    <property type="entry name" value="SMC_hinge_sf"/>
</dbReference>
<reference evidence="4 5" key="1">
    <citation type="journal article" date="2016" name="Nat. Commun.">
        <title>Thousands of microbial genomes shed light on interconnected biogeochemical processes in an aquifer system.</title>
        <authorList>
            <person name="Anantharaman K."/>
            <person name="Brown C.T."/>
            <person name="Hug L.A."/>
            <person name="Sharon I."/>
            <person name="Castelle C.J."/>
            <person name="Probst A.J."/>
            <person name="Thomas B.C."/>
            <person name="Singh A."/>
            <person name="Wilkins M.J."/>
            <person name="Karaoz U."/>
            <person name="Brodie E.L."/>
            <person name="Williams K.H."/>
            <person name="Hubbard S.S."/>
            <person name="Banfield J.F."/>
        </authorList>
    </citation>
    <scope>NUCLEOTIDE SEQUENCE [LARGE SCALE GENOMIC DNA]</scope>
</reference>
<protein>
    <recommendedName>
        <fullName evidence="3">SMC hinge domain-containing protein</fullName>
    </recommendedName>
</protein>
<feature type="coiled-coil region" evidence="2">
    <location>
        <begin position="291"/>
        <end position="393"/>
    </location>
</feature>
<comment type="caution">
    <text evidence="4">The sequence shown here is derived from an EMBL/GenBank/DDBJ whole genome shotgun (WGS) entry which is preliminary data.</text>
</comment>
<feature type="coiled-coil region" evidence="2">
    <location>
        <begin position="204"/>
        <end position="231"/>
    </location>
</feature>
<dbReference type="GO" id="GO:0005524">
    <property type="term" value="F:ATP binding"/>
    <property type="evidence" value="ECO:0007669"/>
    <property type="project" value="InterPro"/>
</dbReference>
<sequence length="854" mass="96525">MFLQKLEIQGFKSFARKAVFEFSPSSNHDAKAKSITGIVGPNGSGKSNVADAIRWVLGEQSLKLIRCKKADDVIFGGSESKARQGFAEVILYMNNEDRELPIEYAEVALTRRVYRDGETEYLINKNRVRLFDILMLLAKANFGQRSYSIIGQGMVDHIINITAFERKEFFDEATGVKQYQIKRDQAVGRLKRSRENLNQSNQIVAELEPRLRLLTRQIKKLEKRKEIEGELRERQKKYYAKMIQKLQIDRGGLDERFNVKDALRQDWQGRLDAVQTGLAASAREESRKEIFNNLQKDFNKLNSEKNNFLQEMAVLNGKMSLEYVKVGKQNLSWLESRKDELDRRVAEIQESLNNLDVRLGHKRQTLTESEASILDLNDQVVTLSNNLRAAEEDLAAIRRGGASNGNMEAVRAILRQSTFAKASVDRRGSIDGIFGTVAELGKTEPMYELALSTAAGGKLGAVIVQNDQVAVRCINYLKENKLGAVTFLPLNKIQGFVPKAETRKLLTANGAIGFAVELATFDQKYRKAFNYVFGSTVVVDTVDNARAIGVGLERMVTLGGDVLEKSGAMRGGFVRREGGGWQFGAEDRRAASQEDKMKEVAILRSKLDDLVKQKQATGEEINNLRVEVQVAETKQKALGNDLLTLNKEKQKVVAEIEENQVAPEDQDRYLKNLTMKKQELERQIEKIEKQAGEVRRKIDEFNLDEEKKKTELFRLQAEMQKDQNSLNEVNAELNDIKIQLAKIEAKQEDLDKEISAELGAGVDLSAVDAAEVLNADQFWFEISKLKHNLEQIGGIDVEIVDEHKEVESRYTFLTAQAQDLEKAITDLEKIVVELDVIIDKQFGESFKKINQAFT</sequence>
<dbReference type="SUPFAM" id="SSF75553">
    <property type="entry name" value="Smc hinge domain"/>
    <property type="match status" value="1"/>
</dbReference>
<dbReference type="PANTHER" id="PTHR43977">
    <property type="entry name" value="STRUCTURAL MAINTENANCE OF CHROMOSOMES PROTEIN 3"/>
    <property type="match status" value="1"/>
</dbReference>
<dbReference type="EMBL" id="MFGM01000081">
    <property type="protein sequence ID" value="OGF34169.1"/>
    <property type="molecule type" value="Genomic_DNA"/>
</dbReference>
<accession>A0A1F5T5J5</accession>
<dbReference type="Gene3D" id="6.10.140.1720">
    <property type="match status" value="1"/>
</dbReference>
<name>A0A1F5T5J5_9BACT</name>
<dbReference type="GO" id="GO:0051276">
    <property type="term" value="P:chromosome organization"/>
    <property type="evidence" value="ECO:0007669"/>
    <property type="project" value="InterPro"/>
</dbReference>
<feature type="coiled-coil region" evidence="2">
    <location>
        <begin position="607"/>
        <end position="634"/>
    </location>
</feature>
<evidence type="ECO:0000256" key="2">
    <source>
        <dbReference type="SAM" id="Coils"/>
    </source>
</evidence>
<dbReference type="SMART" id="SM00968">
    <property type="entry name" value="SMC_hinge"/>
    <property type="match status" value="1"/>
</dbReference>
<gene>
    <name evidence="4" type="ORF">A2482_04630</name>
</gene>
<evidence type="ECO:0000313" key="4">
    <source>
        <dbReference type="EMBL" id="OGF34169.1"/>
    </source>
</evidence>
<proteinExistence type="predicted"/>
<feature type="coiled-coil region" evidence="2">
    <location>
        <begin position="803"/>
        <end position="830"/>
    </location>
</feature>
<dbReference type="InterPro" id="IPR010935">
    <property type="entry name" value="SMC_hinge"/>
</dbReference>
<keyword evidence="1 2" id="KW-0175">Coiled coil</keyword>
<dbReference type="Gene3D" id="3.40.50.300">
    <property type="entry name" value="P-loop containing nucleotide triphosphate hydrolases"/>
    <property type="match status" value="1"/>
</dbReference>
<dbReference type="Gene3D" id="1.10.287.1490">
    <property type="match status" value="1"/>
</dbReference>
<dbReference type="Pfam" id="PF02463">
    <property type="entry name" value="SMC_N"/>
    <property type="match status" value="1"/>
</dbReference>
<evidence type="ECO:0000313" key="5">
    <source>
        <dbReference type="Proteomes" id="UP000178656"/>
    </source>
</evidence>